<evidence type="ECO:0000313" key="1">
    <source>
        <dbReference type="EMBL" id="KAJ0110524.1"/>
    </source>
</evidence>
<organism evidence="1 2">
    <name type="scientific">Pistacia atlantica</name>
    <dbReference type="NCBI Taxonomy" id="434234"/>
    <lineage>
        <taxon>Eukaryota</taxon>
        <taxon>Viridiplantae</taxon>
        <taxon>Streptophyta</taxon>
        <taxon>Embryophyta</taxon>
        <taxon>Tracheophyta</taxon>
        <taxon>Spermatophyta</taxon>
        <taxon>Magnoliopsida</taxon>
        <taxon>eudicotyledons</taxon>
        <taxon>Gunneridae</taxon>
        <taxon>Pentapetalae</taxon>
        <taxon>rosids</taxon>
        <taxon>malvids</taxon>
        <taxon>Sapindales</taxon>
        <taxon>Anacardiaceae</taxon>
        <taxon>Pistacia</taxon>
    </lineage>
</organism>
<name>A0ACC1C4H7_9ROSI</name>
<accession>A0ACC1C4H7</accession>
<keyword evidence="2" id="KW-1185">Reference proteome</keyword>
<reference evidence="2" key="1">
    <citation type="journal article" date="2023" name="G3 (Bethesda)">
        <title>Genome assembly and association tests identify interacting loci associated with vigor, precocity, and sex in interspecific pistachio rootstocks.</title>
        <authorList>
            <person name="Palmer W."/>
            <person name="Jacygrad E."/>
            <person name="Sagayaradj S."/>
            <person name="Cavanaugh K."/>
            <person name="Han R."/>
            <person name="Bertier L."/>
            <person name="Beede B."/>
            <person name="Kafkas S."/>
            <person name="Golino D."/>
            <person name="Preece J."/>
            <person name="Michelmore R."/>
        </authorList>
    </citation>
    <scope>NUCLEOTIDE SEQUENCE [LARGE SCALE GENOMIC DNA]</scope>
</reference>
<dbReference type="EMBL" id="CM047897">
    <property type="protein sequence ID" value="KAJ0110524.1"/>
    <property type="molecule type" value="Genomic_DNA"/>
</dbReference>
<gene>
    <name evidence="1" type="ORF">Patl1_00405</name>
</gene>
<protein>
    <submittedName>
        <fullName evidence="1">Uncharacterized protein</fullName>
    </submittedName>
</protein>
<proteinExistence type="predicted"/>
<dbReference type="Proteomes" id="UP001164250">
    <property type="component" value="Chromosome 1"/>
</dbReference>
<comment type="caution">
    <text evidence="1">The sequence shown here is derived from an EMBL/GenBank/DDBJ whole genome shotgun (WGS) entry which is preliminary data.</text>
</comment>
<evidence type="ECO:0000313" key="2">
    <source>
        <dbReference type="Proteomes" id="UP001164250"/>
    </source>
</evidence>
<sequence length="196" mass="21774">MLVLKPYDSSLLKSAVAAVANIIDTNAAIYYNEDGVSLYVYGKFRGLIIATLHLLPAGFEIFDCGKPGHIYIDLTAFCEKLNMATDQEAIEISFGDIRRIKIPKGDRMIIFRFKDMDPPENVGKVMSSVEDNHSIGSLMAAGTDKIRCHQMEFRKFKEVPEFAERYDDIAIGVPSQEFNRVFEELAIPGEAAGADG</sequence>